<name>A0A4Z2IVX9_9TELE</name>
<evidence type="ECO:0000313" key="2">
    <source>
        <dbReference type="EMBL" id="TNN81383.1"/>
    </source>
</evidence>
<dbReference type="EMBL" id="SRLO01000047">
    <property type="protein sequence ID" value="TNN81383.1"/>
    <property type="molecule type" value="Genomic_DNA"/>
</dbReference>
<evidence type="ECO:0000313" key="3">
    <source>
        <dbReference type="Proteomes" id="UP000314294"/>
    </source>
</evidence>
<organism evidence="2 3">
    <name type="scientific">Liparis tanakae</name>
    <name type="common">Tanaka's snailfish</name>
    <dbReference type="NCBI Taxonomy" id="230148"/>
    <lineage>
        <taxon>Eukaryota</taxon>
        <taxon>Metazoa</taxon>
        <taxon>Chordata</taxon>
        <taxon>Craniata</taxon>
        <taxon>Vertebrata</taxon>
        <taxon>Euteleostomi</taxon>
        <taxon>Actinopterygii</taxon>
        <taxon>Neopterygii</taxon>
        <taxon>Teleostei</taxon>
        <taxon>Neoteleostei</taxon>
        <taxon>Acanthomorphata</taxon>
        <taxon>Eupercaria</taxon>
        <taxon>Perciformes</taxon>
        <taxon>Cottioidei</taxon>
        <taxon>Cottales</taxon>
        <taxon>Liparidae</taxon>
        <taxon>Liparis</taxon>
    </lineage>
</organism>
<proteinExistence type="predicted"/>
<feature type="region of interest" description="Disordered" evidence="1">
    <location>
        <begin position="52"/>
        <end position="77"/>
    </location>
</feature>
<comment type="caution">
    <text evidence="2">The sequence shown here is derived from an EMBL/GenBank/DDBJ whole genome shotgun (WGS) entry which is preliminary data.</text>
</comment>
<dbReference type="Proteomes" id="UP000314294">
    <property type="component" value="Unassembled WGS sequence"/>
</dbReference>
<reference evidence="2 3" key="1">
    <citation type="submission" date="2019-03" db="EMBL/GenBank/DDBJ databases">
        <title>First draft genome of Liparis tanakae, snailfish: a comprehensive survey of snailfish specific genes.</title>
        <authorList>
            <person name="Kim W."/>
            <person name="Song I."/>
            <person name="Jeong J.-H."/>
            <person name="Kim D."/>
            <person name="Kim S."/>
            <person name="Ryu S."/>
            <person name="Song J.Y."/>
            <person name="Lee S.K."/>
        </authorList>
    </citation>
    <scope>NUCLEOTIDE SEQUENCE [LARGE SCALE GENOMIC DNA]</scope>
    <source>
        <tissue evidence="2">Muscle</tissue>
    </source>
</reference>
<accession>A0A4Z2IVX9</accession>
<evidence type="ECO:0000256" key="1">
    <source>
        <dbReference type="SAM" id="MobiDB-lite"/>
    </source>
</evidence>
<gene>
    <name evidence="2" type="ORF">EYF80_008439</name>
</gene>
<dbReference type="AlphaFoldDB" id="A0A4Z2IVX9"/>
<keyword evidence="3" id="KW-1185">Reference proteome</keyword>
<protein>
    <submittedName>
        <fullName evidence="2">Uncharacterized protein</fullName>
    </submittedName>
</protein>
<sequence length="77" mass="7667">MTTPAGWPDPMPARTDIATASAARTLSPLMVAPGLQAGAGGAGPCCMTAAGEPRGSLEASLEVSSPPAANRERNIHP</sequence>